<keyword evidence="8 9" id="KW-0472">Membrane</keyword>
<keyword evidence="6" id="KW-0029">Amino-acid transport</keyword>
<evidence type="ECO:0000256" key="2">
    <source>
        <dbReference type="ARBA" id="ARBA00010072"/>
    </source>
</evidence>
<evidence type="ECO:0000256" key="1">
    <source>
        <dbReference type="ARBA" id="ARBA00004651"/>
    </source>
</evidence>
<dbReference type="CDD" id="cd06261">
    <property type="entry name" value="TM_PBP2"/>
    <property type="match status" value="1"/>
</dbReference>
<evidence type="ECO:0000256" key="6">
    <source>
        <dbReference type="ARBA" id="ARBA00022970"/>
    </source>
</evidence>
<dbReference type="Pfam" id="PF00528">
    <property type="entry name" value="BPD_transp_1"/>
    <property type="match status" value="1"/>
</dbReference>
<keyword evidence="7 9" id="KW-1133">Transmembrane helix</keyword>
<keyword evidence="3 9" id="KW-0813">Transport</keyword>
<dbReference type="PATRIC" id="fig|913848.6.peg.1458"/>
<feature type="transmembrane region" description="Helical" evidence="9">
    <location>
        <begin position="60"/>
        <end position="81"/>
    </location>
</feature>
<organism evidence="11 12">
    <name type="scientific">Loigolactobacillus coryniformis subsp. coryniformis KCTC 3167 = DSM 20001</name>
    <dbReference type="NCBI Taxonomy" id="913848"/>
    <lineage>
        <taxon>Bacteria</taxon>
        <taxon>Bacillati</taxon>
        <taxon>Bacillota</taxon>
        <taxon>Bacilli</taxon>
        <taxon>Lactobacillales</taxon>
        <taxon>Lactobacillaceae</taxon>
        <taxon>Loigolactobacillus</taxon>
    </lineage>
</organism>
<dbReference type="InterPro" id="IPR043429">
    <property type="entry name" value="ArtM/GltK/GlnP/TcyL/YhdX-like"/>
</dbReference>
<comment type="caution">
    <text evidence="11">The sequence shown here is derived from an EMBL/GenBank/DDBJ whole genome shotgun (WGS) entry which is preliminary data.</text>
</comment>
<comment type="subcellular location">
    <subcellularLocation>
        <location evidence="1 9">Cell membrane</location>
        <topology evidence="1 9">Multi-pass membrane protein</topology>
    </subcellularLocation>
</comment>
<evidence type="ECO:0000256" key="8">
    <source>
        <dbReference type="ARBA" id="ARBA00023136"/>
    </source>
</evidence>
<dbReference type="InterPro" id="IPR000515">
    <property type="entry name" value="MetI-like"/>
</dbReference>
<evidence type="ECO:0000256" key="3">
    <source>
        <dbReference type="ARBA" id="ARBA00022448"/>
    </source>
</evidence>
<gene>
    <name evidence="11" type="ORF">FD22_GL001419</name>
</gene>
<comment type="similarity">
    <text evidence="2">Belongs to the binding-protein-dependent transport system permease family. HisMQ subfamily.</text>
</comment>
<evidence type="ECO:0000256" key="4">
    <source>
        <dbReference type="ARBA" id="ARBA00022475"/>
    </source>
</evidence>
<keyword evidence="4" id="KW-1003">Cell membrane</keyword>
<feature type="transmembrane region" description="Helical" evidence="9">
    <location>
        <begin position="20"/>
        <end position="40"/>
    </location>
</feature>
<dbReference type="eggNOG" id="COG0765">
    <property type="taxonomic scope" value="Bacteria"/>
</dbReference>
<feature type="transmembrane region" description="Helical" evidence="9">
    <location>
        <begin position="167"/>
        <end position="192"/>
    </location>
</feature>
<evidence type="ECO:0000259" key="10">
    <source>
        <dbReference type="PROSITE" id="PS50928"/>
    </source>
</evidence>
<dbReference type="AlphaFoldDB" id="A0A0R1F2D3"/>
<sequence>MTERGSDRKVRTNLGGNTSLRPDTAFCGVGFLFGGVIMSWTVIQQSIPVFAQAFWLTLKLSFYGIIGAIIVGLIASFLRYFKVPVLRQISAAYTEISRNTPLLIQLFFIYYAFPELGIKISATAAGISGLIFLGGSYMAEAIYGGLQGVAKIQVESGLAIGLSRGQLARYVVFPQGLTLSVPAIAANVIFLIKETSIFTVIAIPELTNTALDQIGLYYHTDESLFVLVIAYAIILIPLSLILTWLERRARRGTFGN</sequence>
<dbReference type="PROSITE" id="PS50928">
    <property type="entry name" value="ABC_TM1"/>
    <property type="match status" value="1"/>
</dbReference>
<keyword evidence="5 9" id="KW-0812">Transmembrane</keyword>
<feature type="domain" description="ABC transmembrane type-1" evidence="10">
    <location>
        <begin position="54"/>
        <end position="246"/>
    </location>
</feature>
<dbReference type="Proteomes" id="UP000051181">
    <property type="component" value="Unassembled WGS sequence"/>
</dbReference>
<dbReference type="NCBIfam" id="TIGR01726">
    <property type="entry name" value="HEQRo_perm_3TM"/>
    <property type="match status" value="1"/>
</dbReference>
<dbReference type="SUPFAM" id="SSF161098">
    <property type="entry name" value="MetI-like"/>
    <property type="match status" value="1"/>
</dbReference>
<dbReference type="Gene3D" id="1.10.3720.10">
    <property type="entry name" value="MetI-like"/>
    <property type="match status" value="1"/>
</dbReference>
<protein>
    <submittedName>
        <fullName evidence="11">Polar amino acid transport system permease protein</fullName>
    </submittedName>
</protein>
<accession>A0A0R1F2D3</accession>
<dbReference type="PANTHER" id="PTHR30614">
    <property type="entry name" value="MEMBRANE COMPONENT OF AMINO ACID ABC TRANSPORTER"/>
    <property type="match status" value="1"/>
</dbReference>
<name>A0A0R1F2D3_9LACO</name>
<evidence type="ECO:0000313" key="11">
    <source>
        <dbReference type="EMBL" id="KRK16005.1"/>
    </source>
</evidence>
<evidence type="ECO:0000313" key="12">
    <source>
        <dbReference type="Proteomes" id="UP000051181"/>
    </source>
</evidence>
<evidence type="ECO:0000256" key="9">
    <source>
        <dbReference type="RuleBase" id="RU363032"/>
    </source>
</evidence>
<dbReference type="InterPro" id="IPR035906">
    <property type="entry name" value="MetI-like_sf"/>
</dbReference>
<evidence type="ECO:0000256" key="5">
    <source>
        <dbReference type="ARBA" id="ARBA00022692"/>
    </source>
</evidence>
<feature type="transmembrane region" description="Helical" evidence="9">
    <location>
        <begin position="102"/>
        <end position="118"/>
    </location>
</feature>
<reference evidence="11 12" key="1">
    <citation type="journal article" date="2015" name="Genome Announc.">
        <title>Expanding the biotechnology potential of lactobacilli through comparative genomics of 213 strains and associated genera.</title>
        <authorList>
            <person name="Sun Z."/>
            <person name="Harris H.M."/>
            <person name="McCann A."/>
            <person name="Guo C."/>
            <person name="Argimon S."/>
            <person name="Zhang W."/>
            <person name="Yang X."/>
            <person name="Jeffery I.B."/>
            <person name="Cooney J.C."/>
            <person name="Kagawa T.F."/>
            <person name="Liu W."/>
            <person name="Song Y."/>
            <person name="Salvetti E."/>
            <person name="Wrobel A."/>
            <person name="Rasinkangas P."/>
            <person name="Parkhill J."/>
            <person name="Rea M.C."/>
            <person name="O'Sullivan O."/>
            <person name="Ritari J."/>
            <person name="Douillard F.P."/>
            <person name="Paul Ross R."/>
            <person name="Yang R."/>
            <person name="Briner A.E."/>
            <person name="Felis G.E."/>
            <person name="de Vos W.M."/>
            <person name="Barrangou R."/>
            <person name="Klaenhammer T.R."/>
            <person name="Caufield P.W."/>
            <person name="Cui Y."/>
            <person name="Zhang H."/>
            <person name="O'Toole P.W."/>
        </authorList>
    </citation>
    <scope>NUCLEOTIDE SEQUENCE [LARGE SCALE GENOMIC DNA]</scope>
    <source>
        <strain evidence="11 12">DSM 20001</strain>
    </source>
</reference>
<dbReference type="EMBL" id="AZCN01000038">
    <property type="protein sequence ID" value="KRK16005.1"/>
    <property type="molecule type" value="Genomic_DNA"/>
</dbReference>
<evidence type="ECO:0000256" key="7">
    <source>
        <dbReference type="ARBA" id="ARBA00022989"/>
    </source>
</evidence>
<proteinExistence type="inferred from homology"/>
<dbReference type="InterPro" id="IPR010065">
    <property type="entry name" value="AA_ABC_transptr_permease_3TM"/>
</dbReference>
<dbReference type="GO" id="GO:0022857">
    <property type="term" value="F:transmembrane transporter activity"/>
    <property type="evidence" value="ECO:0007669"/>
    <property type="project" value="InterPro"/>
</dbReference>
<feature type="transmembrane region" description="Helical" evidence="9">
    <location>
        <begin position="124"/>
        <end position="146"/>
    </location>
</feature>
<feature type="transmembrane region" description="Helical" evidence="9">
    <location>
        <begin position="224"/>
        <end position="245"/>
    </location>
</feature>
<dbReference type="GO" id="GO:0043190">
    <property type="term" value="C:ATP-binding cassette (ABC) transporter complex"/>
    <property type="evidence" value="ECO:0007669"/>
    <property type="project" value="InterPro"/>
</dbReference>
<dbReference type="GO" id="GO:0006865">
    <property type="term" value="P:amino acid transport"/>
    <property type="evidence" value="ECO:0007669"/>
    <property type="project" value="UniProtKB-KW"/>
</dbReference>
<dbReference type="PANTHER" id="PTHR30614:SF37">
    <property type="entry name" value="AMINO-ACID ABC TRANSPORTER PERMEASE PROTEIN YHDX-RELATED"/>
    <property type="match status" value="1"/>
</dbReference>